<keyword evidence="5 10" id="KW-0274">FAD</keyword>
<evidence type="ECO:0000256" key="9">
    <source>
        <dbReference type="ARBA" id="ARBA00047707"/>
    </source>
</evidence>
<dbReference type="SUPFAM" id="SSF51905">
    <property type="entry name" value="FAD/NAD(P)-binding domain"/>
    <property type="match status" value="1"/>
</dbReference>
<accession>A0AAV6XDQ8</accession>
<protein>
    <recommendedName>
        <fullName evidence="10">Flavin-containing monooxygenase</fullName>
        <ecNumber evidence="10">1.-.-.-</ecNumber>
    </recommendedName>
</protein>
<comment type="similarity">
    <text evidence="3 10">Belongs to the FMO family.</text>
</comment>
<keyword evidence="12" id="KW-1185">Reference proteome</keyword>
<sequence>MPFPPHAPSYVPKHDFIDYLDNYVAHFNVGPLYHRMVESATFDQRDEKWVVVVENSVLGRVEKYVAQFLVVATGENSEGYIPQIPGLDTFNGELMHSSCYENGKKFDKKDVLVVGSGNSGMEIAYDLSNWGAKTCIVVRSPVHFLTEGMVKLGMVLLKYLSLDVVDNIVLMLSKLEYGNLSDYGIQRPNKGPFYLKRATGRSPVIDVGTINKIQAQQIKVLPSVKRVNGEDVYFANGDKKRYNAIVFATGYKSTVRRWLKDDGGLFNEDGMPKKSNPDHWKGENGLYCAGFARAGLFGISNDAKAISRDISATLGHRN</sequence>
<organism evidence="11 12">
    <name type="scientific">Buddleja alternifolia</name>
    <dbReference type="NCBI Taxonomy" id="168488"/>
    <lineage>
        <taxon>Eukaryota</taxon>
        <taxon>Viridiplantae</taxon>
        <taxon>Streptophyta</taxon>
        <taxon>Embryophyta</taxon>
        <taxon>Tracheophyta</taxon>
        <taxon>Spermatophyta</taxon>
        <taxon>Magnoliopsida</taxon>
        <taxon>eudicotyledons</taxon>
        <taxon>Gunneridae</taxon>
        <taxon>Pentapetalae</taxon>
        <taxon>asterids</taxon>
        <taxon>lamiids</taxon>
        <taxon>Lamiales</taxon>
        <taxon>Scrophulariaceae</taxon>
        <taxon>Buddlejeae</taxon>
        <taxon>Buddleja</taxon>
    </lineage>
</organism>
<evidence type="ECO:0000256" key="3">
    <source>
        <dbReference type="ARBA" id="ARBA00009183"/>
    </source>
</evidence>
<dbReference type="InterPro" id="IPR020946">
    <property type="entry name" value="Flavin_mOase-like"/>
</dbReference>
<dbReference type="InterPro" id="IPR036188">
    <property type="entry name" value="FAD/NAD-bd_sf"/>
</dbReference>
<keyword evidence="10" id="KW-0503">Monooxygenase</keyword>
<keyword evidence="4 10" id="KW-0285">Flavoprotein</keyword>
<dbReference type="GO" id="GO:0050661">
    <property type="term" value="F:NADP binding"/>
    <property type="evidence" value="ECO:0007669"/>
    <property type="project" value="InterPro"/>
</dbReference>
<evidence type="ECO:0000256" key="8">
    <source>
        <dbReference type="ARBA" id="ARBA00023070"/>
    </source>
</evidence>
<keyword evidence="8" id="KW-0073">Auxin biosynthesis</keyword>
<keyword evidence="6" id="KW-0521">NADP</keyword>
<dbReference type="GO" id="GO:0009851">
    <property type="term" value="P:auxin biosynthetic process"/>
    <property type="evidence" value="ECO:0007669"/>
    <property type="project" value="UniProtKB-KW"/>
</dbReference>
<evidence type="ECO:0000256" key="6">
    <source>
        <dbReference type="ARBA" id="ARBA00022857"/>
    </source>
</evidence>
<dbReference type="GO" id="GO:0050660">
    <property type="term" value="F:flavin adenine dinucleotide binding"/>
    <property type="evidence" value="ECO:0007669"/>
    <property type="project" value="InterPro"/>
</dbReference>
<evidence type="ECO:0000256" key="5">
    <source>
        <dbReference type="ARBA" id="ARBA00022827"/>
    </source>
</evidence>
<dbReference type="InterPro" id="IPR050982">
    <property type="entry name" value="Auxin_biosynth/cation_transpt"/>
</dbReference>
<evidence type="ECO:0000313" key="12">
    <source>
        <dbReference type="Proteomes" id="UP000826271"/>
    </source>
</evidence>
<proteinExistence type="inferred from homology"/>
<evidence type="ECO:0000256" key="10">
    <source>
        <dbReference type="RuleBase" id="RU361177"/>
    </source>
</evidence>
<dbReference type="PRINTS" id="PR00469">
    <property type="entry name" value="PNDRDTASEII"/>
</dbReference>
<dbReference type="AlphaFoldDB" id="A0AAV6XDQ8"/>
<dbReference type="EC" id="1.-.-.-" evidence="10"/>
<dbReference type="PANTHER" id="PTHR43539:SF9">
    <property type="entry name" value="INDOLE-3-PYRUVATE MONOOXYGENASE YUCCA11-RELATED"/>
    <property type="match status" value="1"/>
</dbReference>
<gene>
    <name evidence="11" type="ORF">BUALT_Bualt08G0109800</name>
</gene>
<dbReference type="GO" id="GO:0004499">
    <property type="term" value="F:N,N-dimethylaniline monooxygenase activity"/>
    <property type="evidence" value="ECO:0007669"/>
    <property type="project" value="InterPro"/>
</dbReference>
<dbReference type="EMBL" id="WHWC01000008">
    <property type="protein sequence ID" value="KAG8378167.1"/>
    <property type="molecule type" value="Genomic_DNA"/>
</dbReference>
<evidence type="ECO:0000256" key="1">
    <source>
        <dbReference type="ARBA" id="ARBA00001974"/>
    </source>
</evidence>
<name>A0AAV6XDQ8_9LAMI</name>
<comment type="catalytic activity">
    <reaction evidence="9">
        <text>indole-3-pyruvate + NADPH + O2 + H(+) = (indol-3-yl)acetate + CO2 + NADP(+) + H2O</text>
        <dbReference type="Rhea" id="RHEA:34331"/>
        <dbReference type="ChEBI" id="CHEBI:15377"/>
        <dbReference type="ChEBI" id="CHEBI:15378"/>
        <dbReference type="ChEBI" id="CHEBI:15379"/>
        <dbReference type="ChEBI" id="CHEBI:16526"/>
        <dbReference type="ChEBI" id="CHEBI:17640"/>
        <dbReference type="ChEBI" id="CHEBI:30854"/>
        <dbReference type="ChEBI" id="CHEBI:57783"/>
        <dbReference type="ChEBI" id="CHEBI:58349"/>
        <dbReference type="EC" id="1.14.13.168"/>
    </reaction>
</comment>
<comment type="caution">
    <text evidence="11">The sequence shown here is derived from an EMBL/GenBank/DDBJ whole genome shotgun (WGS) entry which is preliminary data.</text>
</comment>
<dbReference type="GO" id="GO:0103075">
    <property type="term" value="F:indole-3-pyruvate monooxygenase activity"/>
    <property type="evidence" value="ECO:0007669"/>
    <property type="project" value="UniProtKB-EC"/>
</dbReference>
<evidence type="ECO:0000313" key="11">
    <source>
        <dbReference type="EMBL" id="KAG8378167.1"/>
    </source>
</evidence>
<dbReference type="Gene3D" id="3.50.50.60">
    <property type="entry name" value="FAD/NAD(P)-binding domain"/>
    <property type="match status" value="1"/>
</dbReference>
<evidence type="ECO:0000256" key="2">
    <source>
        <dbReference type="ARBA" id="ARBA00004814"/>
    </source>
</evidence>
<comment type="cofactor">
    <cofactor evidence="1 10">
        <name>FAD</name>
        <dbReference type="ChEBI" id="CHEBI:57692"/>
    </cofactor>
</comment>
<dbReference type="Proteomes" id="UP000826271">
    <property type="component" value="Unassembled WGS sequence"/>
</dbReference>
<evidence type="ECO:0000256" key="4">
    <source>
        <dbReference type="ARBA" id="ARBA00022630"/>
    </source>
</evidence>
<comment type="pathway">
    <text evidence="2">Plant hormone metabolism; auxin biosynthesis.</text>
</comment>
<dbReference type="PANTHER" id="PTHR43539">
    <property type="entry name" value="FLAVIN-BINDING MONOOXYGENASE-LIKE PROTEIN (AFU_ORTHOLOGUE AFUA_4G09220)"/>
    <property type="match status" value="1"/>
</dbReference>
<keyword evidence="7 10" id="KW-0560">Oxidoreductase</keyword>
<reference evidence="11" key="1">
    <citation type="submission" date="2019-10" db="EMBL/GenBank/DDBJ databases">
        <authorList>
            <person name="Zhang R."/>
            <person name="Pan Y."/>
            <person name="Wang J."/>
            <person name="Ma R."/>
            <person name="Yu S."/>
        </authorList>
    </citation>
    <scope>NUCLEOTIDE SEQUENCE</scope>
    <source>
        <strain evidence="11">LA-IB0</strain>
        <tissue evidence="11">Leaf</tissue>
    </source>
</reference>
<dbReference type="Pfam" id="PF00743">
    <property type="entry name" value="FMO-like"/>
    <property type="match status" value="1"/>
</dbReference>
<evidence type="ECO:0000256" key="7">
    <source>
        <dbReference type="ARBA" id="ARBA00023002"/>
    </source>
</evidence>